<accession>A0AAE1ECN4</accession>
<dbReference type="EMBL" id="JAWDGP010000218">
    <property type="protein sequence ID" value="KAK3802724.1"/>
    <property type="molecule type" value="Genomic_DNA"/>
</dbReference>
<proteinExistence type="predicted"/>
<name>A0AAE1ECN4_9GAST</name>
<sequence>MDDLESPCHKSLKEVSPVGYNMFDVQFRIRRMSDASVNTTRGNAKIAQFYSAHQTRRVHKFLPGPYSPTLLVLS</sequence>
<keyword evidence="2" id="KW-1185">Reference proteome</keyword>
<dbReference type="AlphaFoldDB" id="A0AAE1ECN4"/>
<organism evidence="1 2">
    <name type="scientific">Elysia crispata</name>
    <name type="common">lettuce slug</name>
    <dbReference type="NCBI Taxonomy" id="231223"/>
    <lineage>
        <taxon>Eukaryota</taxon>
        <taxon>Metazoa</taxon>
        <taxon>Spiralia</taxon>
        <taxon>Lophotrochozoa</taxon>
        <taxon>Mollusca</taxon>
        <taxon>Gastropoda</taxon>
        <taxon>Heterobranchia</taxon>
        <taxon>Euthyneura</taxon>
        <taxon>Panpulmonata</taxon>
        <taxon>Sacoglossa</taxon>
        <taxon>Placobranchoidea</taxon>
        <taxon>Plakobranchidae</taxon>
        <taxon>Elysia</taxon>
    </lineage>
</organism>
<reference evidence="1" key="1">
    <citation type="journal article" date="2023" name="G3 (Bethesda)">
        <title>A reference genome for the long-term kleptoplast-retaining sea slug Elysia crispata morphotype clarki.</title>
        <authorList>
            <person name="Eastman K.E."/>
            <person name="Pendleton A.L."/>
            <person name="Shaikh M.A."/>
            <person name="Suttiyut T."/>
            <person name="Ogas R."/>
            <person name="Tomko P."/>
            <person name="Gavelis G."/>
            <person name="Widhalm J.R."/>
            <person name="Wisecaver J.H."/>
        </authorList>
    </citation>
    <scope>NUCLEOTIDE SEQUENCE</scope>
    <source>
        <strain evidence="1">ECLA1</strain>
    </source>
</reference>
<evidence type="ECO:0000313" key="1">
    <source>
        <dbReference type="EMBL" id="KAK3802724.1"/>
    </source>
</evidence>
<evidence type="ECO:0000313" key="2">
    <source>
        <dbReference type="Proteomes" id="UP001283361"/>
    </source>
</evidence>
<comment type="caution">
    <text evidence="1">The sequence shown here is derived from an EMBL/GenBank/DDBJ whole genome shotgun (WGS) entry which is preliminary data.</text>
</comment>
<protein>
    <submittedName>
        <fullName evidence="1">Uncharacterized protein</fullName>
    </submittedName>
</protein>
<dbReference type="Proteomes" id="UP001283361">
    <property type="component" value="Unassembled WGS sequence"/>
</dbReference>
<gene>
    <name evidence="1" type="ORF">RRG08_001986</name>
</gene>